<protein>
    <submittedName>
        <fullName evidence="2">Phosphate transport system protein</fullName>
    </submittedName>
</protein>
<dbReference type="OrthoDB" id="44217at2"/>
<dbReference type="InterPro" id="IPR028366">
    <property type="entry name" value="PhoU"/>
</dbReference>
<dbReference type="PANTHER" id="PTHR42930:SF3">
    <property type="entry name" value="PHOSPHATE-SPECIFIC TRANSPORT SYSTEM ACCESSORY PROTEIN PHOU"/>
    <property type="match status" value="1"/>
</dbReference>
<dbReference type="Proteomes" id="UP000184334">
    <property type="component" value="Unassembled WGS sequence"/>
</dbReference>
<dbReference type="InterPro" id="IPR026022">
    <property type="entry name" value="PhoU_dom"/>
</dbReference>
<dbReference type="GO" id="GO:0030643">
    <property type="term" value="P:intracellular phosphate ion homeostasis"/>
    <property type="evidence" value="ECO:0007669"/>
    <property type="project" value="InterPro"/>
</dbReference>
<dbReference type="AlphaFoldDB" id="A0A1M4SZ03"/>
<dbReference type="RefSeq" id="WP_072862728.1">
    <property type="nucleotide sequence ID" value="NZ_FQUI01000003.1"/>
</dbReference>
<comment type="caution">
    <text evidence="2">The sequence shown here is derived from an EMBL/GenBank/DDBJ whole genome shotgun (WGS) entry which is preliminary data.</text>
</comment>
<dbReference type="Pfam" id="PF01895">
    <property type="entry name" value="PhoU"/>
    <property type="match status" value="2"/>
</dbReference>
<sequence length="241" mass="28083">MIELLSEETKKQVISYHNEILKMGRLVQGMFLKFKDAFFEKNVDLSREIIKQDMRVDFIEARLEYKSMEILAINNLYGIYFKIVFLGNKIIGILESMADLCETMAKNNIDLLSYPNSINPYQFEDLFDISQNMLGESLRLFSNIVENRDLYMEKDAIELAKIICKTDIEVDSLYNAFKRNLMGKVTKDNFKSIMANIEILSNLEKFSDLTTNIAEYSIFILTGDRYKCNKEGFDIFYSLGE</sequence>
<feature type="domain" description="PhoU" evidence="1">
    <location>
        <begin position="20"/>
        <end position="106"/>
    </location>
</feature>
<reference evidence="2" key="1">
    <citation type="submission" date="2016-11" db="EMBL/GenBank/DDBJ databases">
        <authorList>
            <person name="Varghese N."/>
            <person name="Submissions S."/>
        </authorList>
    </citation>
    <scope>NUCLEOTIDE SEQUENCE [LARGE SCALE GENOMIC DNA]</scope>
    <source>
        <strain evidence="2">DSM 16785</strain>
    </source>
</reference>
<name>A0A1M4SZ03_MARH1</name>
<dbReference type="PANTHER" id="PTHR42930">
    <property type="entry name" value="PHOSPHATE-SPECIFIC TRANSPORT SYSTEM ACCESSORY PROTEIN PHOU"/>
    <property type="match status" value="1"/>
</dbReference>
<dbReference type="STRING" id="1122195.SAMN02745164_00309"/>
<evidence type="ECO:0000313" key="3">
    <source>
        <dbReference type="Proteomes" id="UP000184334"/>
    </source>
</evidence>
<accession>A0A1M4SZ03</accession>
<proteinExistence type="predicted"/>
<dbReference type="GO" id="GO:0045936">
    <property type="term" value="P:negative regulation of phosphate metabolic process"/>
    <property type="evidence" value="ECO:0007669"/>
    <property type="project" value="InterPro"/>
</dbReference>
<dbReference type="Gene3D" id="1.20.58.220">
    <property type="entry name" value="Phosphate transport system protein phou homolog 2, domain 2"/>
    <property type="match status" value="1"/>
</dbReference>
<keyword evidence="3" id="KW-1185">Reference proteome</keyword>
<feature type="domain" description="PhoU" evidence="1">
    <location>
        <begin position="126"/>
        <end position="216"/>
    </location>
</feature>
<evidence type="ECO:0000313" key="2">
    <source>
        <dbReference type="EMBL" id="SHE37488.1"/>
    </source>
</evidence>
<gene>
    <name evidence="2" type="ORF">SAMN02745164_00309</name>
</gene>
<dbReference type="SUPFAM" id="SSF109755">
    <property type="entry name" value="PhoU-like"/>
    <property type="match status" value="1"/>
</dbReference>
<dbReference type="InterPro" id="IPR038078">
    <property type="entry name" value="PhoU-like_sf"/>
</dbReference>
<evidence type="ECO:0000259" key="1">
    <source>
        <dbReference type="Pfam" id="PF01895"/>
    </source>
</evidence>
<dbReference type="EMBL" id="FQUI01000003">
    <property type="protein sequence ID" value="SHE37488.1"/>
    <property type="molecule type" value="Genomic_DNA"/>
</dbReference>
<organism evidence="2 3">
    <name type="scientific">Marinitoga hydrogenitolerans (strain DSM 16785 / JCM 12826 / AT1271)</name>
    <dbReference type="NCBI Taxonomy" id="1122195"/>
    <lineage>
        <taxon>Bacteria</taxon>
        <taxon>Thermotogati</taxon>
        <taxon>Thermotogota</taxon>
        <taxon>Thermotogae</taxon>
        <taxon>Petrotogales</taxon>
        <taxon>Petrotogaceae</taxon>
        <taxon>Marinitoga</taxon>
    </lineage>
</organism>